<protein>
    <submittedName>
        <fullName evidence="9">Acetyltransferase</fullName>
    </submittedName>
</protein>
<keyword evidence="3 9" id="KW-0808">Transferase</keyword>
<feature type="domain" description="Wax synthase" evidence="8">
    <location>
        <begin position="232"/>
        <end position="307"/>
    </location>
</feature>
<dbReference type="AlphaFoldDB" id="A0A8H5TPQ6"/>
<keyword evidence="6 7" id="KW-0472">Membrane</keyword>
<proteinExistence type="inferred from homology"/>
<dbReference type="PANTHER" id="PTHR31595">
    <property type="entry name" value="LONG-CHAIN-ALCOHOL O-FATTY-ACYLTRANSFERASE 3-RELATED"/>
    <property type="match status" value="1"/>
</dbReference>
<evidence type="ECO:0000256" key="3">
    <source>
        <dbReference type="ARBA" id="ARBA00022679"/>
    </source>
</evidence>
<reference evidence="9 10" key="1">
    <citation type="submission" date="2020-05" db="EMBL/GenBank/DDBJ databases">
        <title>Identification and distribution of gene clusters putatively required for synthesis of sphingolipid metabolism inhibitors in phylogenetically diverse species of the filamentous fungus Fusarium.</title>
        <authorList>
            <person name="Kim H.-S."/>
            <person name="Busman M."/>
            <person name="Brown D.W."/>
            <person name="Divon H."/>
            <person name="Uhlig S."/>
            <person name="Proctor R.H."/>
        </authorList>
    </citation>
    <scope>NUCLEOTIDE SEQUENCE [LARGE SCALE GENOMIC DNA]</scope>
    <source>
        <strain evidence="9 10">NRRL 20693</strain>
    </source>
</reference>
<evidence type="ECO:0000256" key="4">
    <source>
        <dbReference type="ARBA" id="ARBA00022692"/>
    </source>
</evidence>
<evidence type="ECO:0000256" key="7">
    <source>
        <dbReference type="SAM" id="Phobius"/>
    </source>
</evidence>
<name>A0A8H5TPQ6_FUSHE</name>
<dbReference type="InterPro" id="IPR032805">
    <property type="entry name" value="Wax_synthase_dom"/>
</dbReference>
<sequence>MMSESGGGTILHAIGFASAVLLSFVATLAFVPKGATLIRVGAIVALGCIQYSFYTAVLNSSLTRAQISDVCLISWGLFMNGAEQILLSRYNVDDLDVKSEVVDEQRVGTSMLLFRAAGMYFNLRRVGVRGEISMKPRAATSRSRLLCAKIVEVLVLYLIMDLAMSAPLPEAYLVAREKQTLFKLSNLTLEDVAFRTVGSVIYWFVTYICNRLNSGCAVVISLSLGLSQPKDWPHLNGPISACYTVRGFWGTFWHQLYRKSLTGWGDFVSDKVLRLRRGTLLSRYTRLFLAFLTSGAMHHCMHYIYRFTADESFSIEKFYVTQALGIMFEDAVQAASGNLPLSQPVRRAVGYIWVLVFFAWSTPIASYPSMRGGDPGQMVPFSVMGSIMKP</sequence>
<evidence type="ECO:0000256" key="1">
    <source>
        <dbReference type="ARBA" id="ARBA00004141"/>
    </source>
</evidence>
<dbReference type="Proteomes" id="UP000567885">
    <property type="component" value="Unassembled WGS sequence"/>
</dbReference>
<comment type="subcellular location">
    <subcellularLocation>
        <location evidence="1">Membrane</location>
        <topology evidence="1">Multi-pass membrane protein</topology>
    </subcellularLocation>
</comment>
<keyword evidence="4 7" id="KW-0812">Transmembrane</keyword>
<comment type="caution">
    <text evidence="9">The sequence shown here is derived from an EMBL/GenBank/DDBJ whole genome shotgun (WGS) entry which is preliminary data.</text>
</comment>
<evidence type="ECO:0000256" key="5">
    <source>
        <dbReference type="ARBA" id="ARBA00022989"/>
    </source>
</evidence>
<dbReference type="PANTHER" id="PTHR31595:SF27">
    <property type="entry name" value="WAX SYNTHASE DOMAIN-CONTAINING PROTEIN-RELATED"/>
    <property type="match status" value="1"/>
</dbReference>
<keyword evidence="5 7" id="KW-1133">Transmembrane helix</keyword>
<dbReference type="Pfam" id="PF13813">
    <property type="entry name" value="MBOAT_2"/>
    <property type="match status" value="1"/>
</dbReference>
<accession>A0A8H5TPQ6</accession>
<dbReference type="GO" id="GO:0008374">
    <property type="term" value="F:O-acyltransferase activity"/>
    <property type="evidence" value="ECO:0007669"/>
    <property type="project" value="InterPro"/>
</dbReference>
<evidence type="ECO:0000313" key="9">
    <source>
        <dbReference type="EMBL" id="KAF5676105.1"/>
    </source>
</evidence>
<dbReference type="InterPro" id="IPR044851">
    <property type="entry name" value="Wax_synthase"/>
</dbReference>
<keyword evidence="10" id="KW-1185">Reference proteome</keyword>
<evidence type="ECO:0000256" key="6">
    <source>
        <dbReference type="ARBA" id="ARBA00023136"/>
    </source>
</evidence>
<dbReference type="GO" id="GO:0016020">
    <property type="term" value="C:membrane"/>
    <property type="evidence" value="ECO:0007669"/>
    <property type="project" value="UniProtKB-SubCell"/>
</dbReference>
<dbReference type="OrthoDB" id="1077582at2759"/>
<evidence type="ECO:0000256" key="2">
    <source>
        <dbReference type="ARBA" id="ARBA00007282"/>
    </source>
</evidence>
<evidence type="ECO:0000259" key="8">
    <source>
        <dbReference type="Pfam" id="PF13813"/>
    </source>
</evidence>
<evidence type="ECO:0000313" key="10">
    <source>
        <dbReference type="Proteomes" id="UP000567885"/>
    </source>
</evidence>
<dbReference type="GO" id="GO:0006629">
    <property type="term" value="P:lipid metabolic process"/>
    <property type="evidence" value="ECO:0007669"/>
    <property type="project" value="InterPro"/>
</dbReference>
<comment type="similarity">
    <text evidence="2">Belongs to the wax synthase family.</text>
</comment>
<organism evidence="9 10">
    <name type="scientific">Fusarium heterosporum</name>
    <dbReference type="NCBI Taxonomy" id="42747"/>
    <lineage>
        <taxon>Eukaryota</taxon>
        <taxon>Fungi</taxon>
        <taxon>Dikarya</taxon>
        <taxon>Ascomycota</taxon>
        <taxon>Pezizomycotina</taxon>
        <taxon>Sordariomycetes</taxon>
        <taxon>Hypocreomycetidae</taxon>
        <taxon>Hypocreales</taxon>
        <taxon>Nectriaceae</taxon>
        <taxon>Fusarium</taxon>
        <taxon>Fusarium heterosporum species complex</taxon>
    </lineage>
</organism>
<feature type="transmembrane region" description="Helical" evidence="7">
    <location>
        <begin position="37"/>
        <end position="58"/>
    </location>
</feature>
<gene>
    <name evidence="9" type="ORF">FHETE_2232</name>
</gene>
<feature type="transmembrane region" description="Helical" evidence="7">
    <location>
        <begin position="9"/>
        <end position="31"/>
    </location>
</feature>
<dbReference type="EMBL" id="JAAGWQ010000035">
    <property type="protein sequence ID" value="KAF5676105.1"/>
    <property type="molecule type" value="Genomic_DNA"/>
</dbReference>